<gene>
    <name evidence="1" type="ORF">ACFSCZ_10790</name>
</gene>
<proteinExistence type="predicted"/>
<accession>A0ABW4KM09</accession>
<dbReference type="RefSeq" id="WP_380773942.1">
    <property type="nucleotide sequence ID" value="NZ_JBHUEO010000029.1"/>
</dbReference>
<dbReference type="Gene3D" id="2.130.10.10">
    <property type="entry name" value="YVTN repeat-like/Quinoprotein amine dehydrogenase"/>
    <property type="match status" value="1"/>
</dbReference>
<sequence length="303" mass="34776">MKYLILGIAIFILIGQIAGMIFYHLPTKHTVPQGYQTIPRREEPPVEQSLHAEEKIDYSLQNDEVNVTFDKGKSWIHVPIEKEELFMGEYNGNKEDLIENSYVFSEERIAFLYYHERGPGNKQVKILYSFDQGKNWEESVVTEHYPFLRFRKIAFLKDRFGYVIISGDRSMSQETSTVFLTYDGGKSWRETNSSNITRLIADGGFVDQETGFLLHGGVNPEKPELYVTHDSGSTWSEAEIRIPKRYHKIFVTAETPFKEGAQLALLVNQGPGGDYKGGKIKGKFLSEDLGKTWEFSMEVQPHE</sequence>
<dbReference type="InterPro" id="IPR015943">
    <property type="entry name" value="WD40/YVTN_repeat-like_dom_sf"/>
</dbReference>
<protein>
    <submittedName>
        <fullName evidence="1">WD40/YVTN/BNR-like repeat-containing protein</fullName>
    </submittedName>
</protein>
<evidence type="ECO:0000313" key="1">
    <source>
        <dbReference type="EMBL" id="MFD1707218.1"/>
    </source>
</evidence>
<dbReference type="CDD" id="cd15482">
    <property type="entry name" value="Sialidase_non-viral"/>
    <property type="match status" value="2"/>
</dbReference>
<keyword evidence="2" id="KW-1185">Reference proteome</keyword>
<dbReference type="Pfam" id="PF02012">
    <property type="entry name" value="BNR"/>
    <property type="match status" value="1"/>
</dbReference>
<evidence type="ECO:0000313" key="2">
    <source>
        <dbReference type="Proteomes" id="UP001597301"/>
    </source>
</evidence>
<comment type="caution">
    <text evidence="1">The sequence shown here is derived from an EMBL/GenBank/DDBJ whole genome shotgun (WGS) entry which is preliminary data.</text>
</comment>
<dbReference type="EMBL" id="JBHUEO010000029">
    <property type="protein sequence ID" value="MFD1707218.1"/>
    <property type="molecule type" value="Genomic_DNA"/>
</dbReference>
<name>A0ABW4KM09_9BACI</name>
<dbReference type="InterPro" id="IPR002860">
    <property type="entry name" value="BNR_rpt"/>
</dbReference>
<organism evidence="1 2">
    <name type="scientific">Siminovitchia sediminis</name>
    <dbReference type="NCBI Taxonomy" id="1274353"/>
    <lineage>
        <taxon>Bacteria</taxon>
        <taxon>Bacillati</taxon>
        <taxon>Bacillota</taxon>
        <taxon>Bacilli</taxon>
        <taxon>Bacillales</taxon>
        <taxon>Bacillaceae</taxon>
        <taxon>Siminovitchia</taxon>
    </lineage>
</organism>
<dbReference type="Proteomes" id="UP001597301">
    <property type="component" value="Unassembled WGS sequence"/>
</dbReference>
<dbReference type="SUPFAM" id="SSF110296">
    <property type="entry name" value="Oligoxyloglucan reducing end-specific cellobiohydrolase"/>
    <property type="match status" value="1"/>
</dbReference>
<reference evidence="2" key="1">
    <citation type="journal article" date="2019" name="Int. J. Syst. Evol. Microbiol.">
        <title>The Global Catalogue of Microorganisms (GCM) 10K type strain sequencing project: providing services to taxonomists for standard genome sequencing and annotation.</title>
        <authorList>
            <consortium name="The Broad Institute Genomics Platform"/>
            <consortium name="The Broad Institute Genome Sequencing Center for Infectious Disease"/>
            <person name="Wu L."/>
            <person name="Ma J."/>
        </authorList>
    </citation>
    <scope>NUCLEOTIDE SEQUENCE [LARGE SCALE GENOMIC DNA]</scope>
    <source>
        <strain evidence="2">CGMCC 1.12295</strain>
    </source>
</reference>